<sequence>MAEYGRIPNAESYPIFMHDDSPLHEDLKDFLNKEFSSHCWIGPGSKHAEFPKLSPDLNPLDFFLWGYIKHKVYEKPIENDDVTELGNRIHYAFTEIMPEMLEAAVEAYKTRLKMVVDAHGGLVDVHDDDEDGNKKIPFCSKAIPMVLI</sequence>
<organism evidence="1 2">
    <name type="scientific">Acrobeloides nanus</name>
    <dbReference type="NCBI Taxonomy" id="290746"/>
    <lineage>
        <taxon>Eukaryota</taxon>
        <taxon>Metazoa</taxon>
        <taxon>Ecdysozoa</taxon>
        <taxon>Nematoda</taxon>
        <taxon>Chromadorea</taxon>
        <taxon>Rhabditida</taxon>
        <taxon>Tylenchina</taxon>
        <taxon>Cephalobomorpha</taxon>
        <taxon>Cephaloboidea</taxon>
        <taxon>Cephalobidae</taxon>
        <taxon>Acrobeloides</taxon>
    </lineage>
</organism>
<protein>
    <submittedName>
        <fullName evidence="2">Uncharacterized protein</fullName>
    </submittedName>
</protein>
<evidence type="ECO:0000313" key="2">
    <source>
        <dbReference type="WBParaSite" id="ACRNAN_scaffold5084.g14276.t1"/>
    </source>
</evidence>
<dbReference type="InterPro" id="IPR036397">
    <property type="entry name" value="RNaseH_sf"/>
</dbReference>
<dbReference type="AlphaFoldDB" id="A0A914E266"/>
<keyword evidence="1" id="KW-1185">Reference proteome</keyword>
<dbReference type="PANTHER" id="PTHR47326">
    <property type="entry name" value="TRANSPOSABLE ELEMENT TC3 TRANSPOSASE-LIKE PROTEIN"/>
    <property type="match status" value="1"/>
</dbReference>
<dbReference type="Proteomes" id="UP000887540">
    <property type="component" value="Unplaced"/>
</dbReference>
<name>A0A914E266_9BILA</name>
<accession>A0A914E266</accession>
<dbReference type="Gene3D" id="3.30.420.10">
    <property type="entry name" value="Ribonuclease H-like superfamily/Ribonuclease H"/>
    <property type="match status" value="1"/>
</dbReference>
<dbReference type="GO" id="GO:0003676">
    <property type="term" value="F:nucleic acid binding"/>
    <property type="evidence" value="ECO:0007669"/>
    <property type="project" value="InterPro"/>
</dbReference>
<evidence type="ECO:0000313" key="1">
    <source>
        <dbReference type="Proteomes" id="UP000887540"/>
    </source>
</evidence>
<dbReference type="PANTHER" id="PTHR47326:SF1">
    <property type="entry name" value="HTH PSQ-TYPE DOMAIN-CONTAINING PROTEIN"/>
    <property type="match status" value="1"/>
</dbReference>
<reference evidence="2" key="1">
    <citation type="submission" date="2022-11" db="UniProtKB">
        <authorList>
            <consortium name="WormBaseParasite"/>
        </authorList>
    </citation>
    <scope>IDENTIFICATION</scope>
</reference>
<dbReference type="WBParaSite" id="ACRNAN_scaffold5084.g14276.t1">
    <property type="protein sequence ID" value="ACRNAN_scaffold5084.g14276.t1"/>
    <property type="gene ID" value="ACRNAN_scaffold5084.g14276"/>
</dbReference>
<proteinExistence type="predicted"/>